<dbReference type="Pfam" id="PF17070">
    <property type="entry name" value="Thx"/>
    <property type="match status" value="1"/>
</dbReference>
<evidence type="ECO:0000313" key="7">
    <source>
        <dbReference type="Proteomes" id="UP000515349"/>
    </source>
</evidence>
<evidence type="ECO:0000256" key="2">
    <source>
        <dbReference type="ARBA" id="ARBA00022980"/>
    </source>
</evidence>
<evidence type="ECO:0000256" key="1">
    <source>
        <dbReference type="ARBA" id="ARBA00010834"/>
    </source>
</evidence>
<evidence type="ECO:0000256" key="4">
    <source>
        <dbReference type="SAM" id="MobiDB-lite"/>
    </source>
</evidence>
<evidence type="ECO:0000313" key="6">
    <source>
        <dbReference type="EMBL" id="QMS97292.1"/>
    </source>
</evidence>
<accession>A0A7D7RHJ6</accession>
<feature type="region of interest" description="Disordered" evidence="4">
    <location>
        <begin position="1"/>
        <end position="81"/>
    </location>
</feature>
<dbReference type="InterPro" id="IPR030826">
    <property type="entry name" value="Ribosomal_bTHX/bTHXc/bTHXm"/>
</dbReference>
<dbReference type="Proteomes" id="UP000515349">
    <property type="component" value="Chromosome"/>
</dbReference>
<dbReference type="KEGG" id="cbau:H1R16_05960"/>
<evidence type="ECO:0000256" key="3">
    <source>
        <dbReference type="ARBA" id="ARBA00023274"/>
    </source>
</evidence>
<keyword evidence="2 6" id="KW-0689">Ribosomal protein</keyword>
<reference evidence="5" key="3">
    <citation type="submission" date="2020-07" db="EMBL/GenBank/DDBJ databases">
        <authorList>
            <person name="Yang C."/>
        </authorList>
    </citation>
    <scope>NUCLEOTIDE SEQUENCE</scope>
    <source>
        <strain evidence="5">Cx-624</strain>
    </source>
</reference>
<sequence>MGKGDKKSRRGKITAGSYGKRRQRKSASVKNIPVNVLDADDTKSSKVKVRQDVGYPANESENANVENDPLPNATKDKKTEE</sequence>
<organism evidence="6 7">
    <name type="scientific">Marnyiella aurantia</name>
    <dbReference type="NCBI Taxonomy" id="2758037"/>
    <lineage>
        <taxon>Bacteria</taxon>
        <taxon>Pseudomonadati</taxon>
        <taxon>Bacteroidota</taxon>
        <taxon>Flavobacteriia</taxon>
        <taxon>Flavobacteriales</taxon>
        <taxon>Weeksellaceae</taxon>
        <taxon>Marnyiella</taxon>
    </lineage>
</organism>
<dbReference type="AlphaFoldDB" id="A0A7D7RHJ6"/>
<proteinExistence type="inferred from homology"/>
<dbReference type="GO" id="GO:0005840">
    <property type="term" value="C:ribosome"/>
    <property type="evidence" value="ECO:0007669"/>
    <property type="project" value="UniProtKB-KW"/>
</dbReference>
<evidence type="ECO:0000313" key="8">
    <source>
        <dbReference type="Proteomes" id="UP000539710"/>
    </source>
</evidence>
<dbReference type="NCBIfam" id="TIGR04560">
    <property type="entry name" value="ribo_THX"/>
    <property type="match status" value="1"/>
</dbReference>
<dbReference type="EMBL" id="JACEUX010000004">
    <property type="protein sequence ID" value="MBA5247708.1"/>
    <property type="molecule type" value="Genomic_DNA"/>
</dbReference>
<evidence type="ECO:0000313" key="5">
    <source>
        <dbReference type="EMBL" id="MBA5247708.1"/>
    </source>
</evidence>
<protein>
    <submittedName>
        <fullName evidence="6">30S ribosomal protein THX</fullName>
    </submittedName>
</protein>
<dbReference type="InterPro" id="IPR031414">
    <property type="entry name" value="Ribosomal_bTHX"/>
</dbReference>
<gene>
    <name evidence="6" type="ORF">H1R16_05960</name>
    <name evidence="5" type="ORF">H2507_11065</name>
</gene>
<dbReference type="EMBL" id="CP059472">
    <property type="protein sequence ID" value="QMS97292.1"/>
    <property type="molecule type" value="Genomic_DNA"/>
</dbReference>
<reference evidence="6 7" key="1">
    <citation type="submission" date="2020-07" db="EMBL/GenBank/DDBJ databases">
        <title>Chryseobacterium sp.cx-624.</title>
        <authorList>
            <person name="Yang C."/>
        </authorList>
    </citation>
    <scope>NUCLEOTIDE SEQUENCE [LARGE SCALE GENOMIC DNA]</scope>
    <source>
        <strain evidence="7">cx-624</strain>
        <strain evidence="6">Cx-624</strain>
    </source>
</reference>
<keyword evidence="3" id="KW-0687">Ribonucleoprotein</keyword>
<reference evidence="8" key="2">
    <citation type="submission" date="2020-07" db="EMBL/GenBank/DDBJ databases">
        <title>Flavobacterium sp. xlx-214.</title>
        <authorList>
            <person name="Yang C."/>
        </authorList>
    </citation>
    <scope>NUCLEOTIDE SEQUENCE [LARGE SCALE GENOMIC DNA]</scope>
    <source>
        <strain evidence="8">CX-624</strain>
    </source>
</reference>
<keyword evidence="8" id="KW-1185">Reference proteome</keyword>
<feature type="compositionally biased region" description="Basic residues" evidence="4">
    <location>
        <begin position="1"/>
        <end position="12"/>
    </location>
</feature>
<dbReference type="Proteomes" id="UP000539710">
    <property type="component" value="Unassembled WGS sequence"/>
</dbReference>
<comment type="similarity">
    <text evidence="1">Belongs to the bacterial ribosomal protein bTHX family.</text>
</comment>
<name>A0A7D7RHJ6_9FLAO</name>
<dbReference type="GO" id="GO:1990904">
    <property type="term" value="C:ribonucleoprotein complex"/>
    <property type="evidence" value="ECO:0007669"/>
    <property type="project" value="UniProtKB-KW"/>
</dbReference>